<evidence type="ECO:0000313" key="3">
    <source>
        <dbReference type="Proteomes" id="UP000321746"/>
    </source>
</evidence>
<accession>A0A511XG78</accession>
<proteinExistence type="predicted"/>
<protein>
    <recommendedName>
        <fullName evidence="4">Lipoyl-binding domain-containing protein</fullName>
    </recommendedName>
</protein>
<evidence type="ECO:0000256" key="1">
    <source>
        <dbReference type="SAM" id="SignalP"/>
    </source>
</evidence>
<feature type="signal peptide" evidence="1">
    <location>
        <begin position="1"/>
        <end position="20"/>
    </location>
</feature>
<keyword evidence="1" id="KW-0732">Signal</keyword>
<evidence type="ECO:0000313" key="2">
    <source>
        <dbReference type="EMBL" id="GEN61939.1"/>
    </source>
</evidence>
<keyword evidence="3" id="KW-1185">Reference proteome</keyword>
<dbReference type="EMBL" id="BJYG01000001">
    <property type="protein sequence ID" value="GEN61939.1"/>
    <property type="molecule type" value="Genomic_DNA"/>
</dbReference>
<organism evidence="2 3">
    <name type="scientific">Acetobacter oeni</name>
    <dbReference type="NCBI Taxonomy" id="304077"/>
    <lineage>
        <taxon>Bacteria</taxon>
        <taxon>Pseudomonadati</taxon>
        <taxon>Pseudomonadota</taxon>
        <taxon>Alphaproteobacteria</taxon>
        <taxon>Acetobacterales</taxon>
        <taxon>Acetobacteraceae</taxon>
        <taxon>Acetobacter</taxon>
    </lineage>
</organism>
<evidence type="ECO:0008006" key="4">
    <source>
        <dbReference type="Google" id="ProtNLM"/>
    </source>
</evidence>
<name>A0A511XG78_9PROT</name>
<dbReference type="AlphaFoldDB" id="A0A511XG78"/>
<comment type="caution">
    <text evidence="2">The sequence shown here is derived from an EMBL/GenBank/DDBJ whole genome shotgun (WGS) entry which is preliminary data.</text>
</comment>
<dbReference type="Proteomes" id="UP000321746">
    <property type="component" value="Unassembled WGS sequence"/>
</dbReference>
<gene>
    <name evidence="2" type="ORF">AOE01nite_01630</name>
</gene>
<sequence>MMAAMVMAATAVIITVTVVAGMAAGAAGDAVMVSAPTAAVPAGVVAPAAVAAHVEEEVPAAEAGVVTLQVAAGMQVAEGDTVVADPAVVDMAAEGVDAAADRPFRPPGKRRVSYRADPRRLWMH</sequence>
<feature type="chain" id="PRO_5022117846" description="Lipoyl-binding domain-containing protein" evidence="1">
    <location>
        <begin position="21"/>
        <end position="124"/>
    </location>
</feature>
<reference evidence="2 3" key="1">
    <citation type="submission" date="2019-07" db="EMBL/GenBank/DDBJ databases">
        <title>Whole genome shotgun sequence of Acetobacter oeni NBRC 105207.</title>
        <authorList>
            <person name="Hosoyama A."/>
            <person name="Uohara A."/>
            <person name="Ohji S."/>
            <person name="Ichikawa N."/>
        </authorList>
    </citation>
    <scope>NUCLEOTIDE SEQUENCE [LARGE SCALE GENOMIC DNA]</scope>
    <source>
        <strain evidence="2 3">NBRC 105207</strain>
    </source>
</reference>